<feature type="transmembrane region" description="Helical" evidence="6">
    <location>
        <begin position="160"/>
        <end position="182"/>
    </location>
</feature>
<comment type="subcellular location">
    <subcellularLocation>
        <location evidence="1">Cell membrane</location>
        <topology evidence="1">Multi-pass membrane protein</topology>
    </subcellularLocation>
</comment>
<feature type="transmembrane region" description="Helical" evidence="6">
    <location>
        <begin position="269"/>
        <end position="288"/>
    </location>
</feature>
<comment type="caution">
    <text evidence="8">The sequence shown here is derived from an EMBL/GenBank/DDBJ whole genome shotgun (WGS) entry which is preliminary data.</text>
</comment>
<dbReference type="InterPro" id="IPR020846">
    <property type="entry name" value="MFS_dom"/>
</dbReference>
<feature type="transmembrane region" description="Helical" evidence="6">
    <location>
        <begin position="426"/>
        <end position="447"/>
    </location>
</feature>
<dbReference type="PANTHER" id="PTHR23511:SF34">
    <property type="entry name" value="SYNAPTIC VESICLE GLYCOPROTEIN 2"/>
    <property type="match status" value="1"/>
</dbReference>
<keyword evidence="4 6" id="KW-1133">Transmembrane helix</keyword>
<evidence type="ECO:0000256" key="5">
    <source>
        <dbReference type="ARBA" id="ARBA00023136"/>
    </source>
</evidence>
<accession>A0A4R5F980</accession>
<feature type="transmembrane region" description="Helical" evidence="6">
    <location>
        <begin position="337"/>
        <end position="356"/>
    </location>
</feature>
<evidence type="ECO:0000313" key="9">
    <source>
        <dbReference type="Proteomes" id="UP000295136"/>
    </source>
</evidence>
<dbReference type="AlphaFoldDB" id="A0A4R5F980"/>
<sequence length="472" mass="50391">MSTTTPTPPSPEAGAEKDLNARIDRIPSYTSRMRWLIILLALMFGFDLVDIQTFGLVAPALQREWGISSDQVGLLQSMVFVGGLIGALIAGPLADRIGRRPVAIGAVLLFSLGSLASAFAPSPEILGALRVVTGIGVTAGTTAILVAASEFFPKALRGRGIAIITLVSVLIIPLVVIVANATVPTGQWHVVFLFGALGLFVAVPAFWLLPESPRWQASRGQLDRAERTVRLFEDQYTKGGRRTLPAPVVLDEVAPVEERSVWSIFKPLFLRRTIVATLIFVGLAVLNTGVNSWLPVILNQRGHPLDQVYSWIVVLSFGGLAGTFLATFVIELFERKWLVFTVAAVTGVGYLFLGFVDTVPVILGAGLTAVIASSILSTAVFTYTPEIFQTEVRGVGTGFAQAASRIMTIANAVIIGVILVTSTEAVFVYLAAVTVLICVMAVLGPKVGVREARAARRAGQAEQKRFNADAAK</sequence>
<evidence type="ECO:0000256" key="6">
    <source>
        <dbReference type="SAM" id="Phobius"/>
    </source>
</evidence>
<name>A0A4R5F980_9ACTN</name>
<feature type="transmembrane region" description="Helical" evidence="6">
    <location>
        <begin position="73"/>
        <end position="94"/>
    </location>
</feature>
<dbReference type="Gene3D" id="1.20.1250.20">
    <property type="entry name" value="MFS general substrate transporter like domains"/>
    <property type="match status" value="1"/>
</dbReference>
<feature type="domain" description="Major facilitator superfamily (MFS) profile" evidence="7">
    <location>
        <begin position="33"/>
        <end position="449"/>
    </location>
</feature>
<keyword evidence="3 6" id="KW-0812">Transmembrane</keyword>
<evidence type="ECO:0000256" key="1">
    <source>
        <dbReference type="ARBA" id="ARBA00004651"/>
    </source>
</evidence>
<protein>
    <submittedName>
        <fullName evidence="8">MFS transporter</fullName>
    </submittedName>
</protein>
<feature type="transmembrane region" description="Helical" evidence="6">
    <location>
        <begin position="35"/>
        <end position="61"/>
    </location>
</feature>
<dbReference type="RefSeq" id="WP_132633044.1">
    <property type="nucleotide sequence ID" value="NZ_SMLD01000068.1"/>
</dbReference>
<evidence type="ECO:0000313" key="8">
    <source>
        <dbReference type="EMBL" id="TDE45164.1"/>
    </source>
</evidence>
<keyword evidence="2" id="KW-0813">Transport</keyword>
<dbReference type="PANTHER" id="PTHR23511">
    <property type="entry name" value="SYNAPTIC VESICLE GLYCOPROTEIN 2"/>
    <property type="match status" value="1"/>
</dbReference>
<dbReference type="GO" id="GO:0005886">
    <property type="term" value="C:plasma membrane"/>
    <property type="evidence" value="ECO:0007669"/>
    <property type="project" value="UniProtKB-SubCell"/>
</dbReference>
<keyword evidence="5 6" id="KW-0472">Membrane</keyword>
<dbReference type="InterPro" id="IPR011701">
    <property type="entry name" value="MFS"/>
</dbReference>
<feature type="transmembrane region" description="Helical" evidence="6">
    <location>
        <begin position="362"/>
        <end position="381"/>
    </location>
</feature>
<feature type="transmembrane region" description="Helical" evidence="6">
    <location>
        <begin position="402"/>
        <end position="420"/>
    </location>
</feature>
<dbReference type="EMBL" id="SMLD01000068">
    <property type="protein sequence ID" value="TDE45164.1"/>
    <property type="molecule type" value="Genomic_DNA"/>
</dbReference>
<organism evidence="8 9">
    <name type="scientific">Nonomuraea mesophila</name>
    <dbReference type="NCBI Taxonomy" id="2530382"/>
    <lineage>
        <taxon>Bacteria</taxon>
        <taxon>Bacillati</taxon>
        <taxon>Actinomycetota</taxon>
        <taxon>Actinomycetes</taxon>
        <taxon>Streptosporangiales</taxon>
        <taxon>Streptosporangiaceae</taxon>
        <taxon>Nonomuraea</taxon>
    </lineage>
</organism>
<dbReference type="PROSITE" id="PS50850">
    <property type="entry name" value="MFS"/>
    <property type="match status" value="1"/>
</dbReference>
<dbReference type="SUPFAM" id="SSF103473">
    <property type="entry name" value="MFS general substrate transporter"/>
    <property type="match status" value="1"/>
</dbReference>
<feature type="transmembrane region" description="Helical" evidence="6">
    <location>
        <begin position="308"/>
        <end position="330"/>
    </location>
</feature>
<feature type="transmembrane region" description="Helical" evidence="6">
    <location>
        <begin position="125"/>
        <end position="148"/>
    </location>
</feature>
<evidence type="ECO:0000259" key="7">
    <source>
        <dbReference type="PROSITE" id="PS50850"/>
    </source>
</evidence>
<feature type="transmembrane region" description="Helical" evidence="6">
    <location>
        <begin position="188"/>
        <end position="209"/>
    </location>
</feature>
<gene>
    <name evidence="8" type="ORF">E1295_24525</name>
</gene>
<evidence type="ECO:0000256" key="3">
    <source>
        <dbReference type="ARBA" id="ARBA00022692"/>
    </source>
</evidence>
<dbReference type="InterPro" id="IPR036259">
    <property type="entry name" value="MFS_trans_sf"/>
</dbReference>
<evidence type="ECO:0000256" key="2">
    <source>
        <dbReference type="ARBA" id="ARBA00022448"/>
    </source>
</evidence>
<reference evidence="8 9" key="1">
    <citation type="submission" date="2019-03" db="EMBL/GenBank/DDBJ databases">
        <title>Draft genome sequences of novel Actinobacteria.</title>
        <authorList>
            <person name="Sahin N."/>
            <person name="Ay H."/>
            <person name="Saygin H."/>
        </authorList>
    </citation>
    <scope>NUCLEOTIDE SEQUENCE [LARGE SCALE GENOMIC DNA]</scope>
    <source>
        <strain evidence="8 9">6K102</strain>
    </source>
</reference>
<proteinExistence type="predicted"/>
<dbReference type="Proteomes" id="UP000295136">
    <property type="component" value="Unassembled WGS sequence"/>
</dbReference>
<feature type="transmembrane region" description="Helical" evidence="6">
    <location>
        <begin position="101"/>
        <end position="119"/>
    </location>
</feature>
<dbReference type="Pfam" id="PF07690">
    <property type="entry name" value="MFS_1"/>
    <property type="match status" value="1"/>
</dbReference>
<dbReference type="GO" id="GO:0022857">
    <property type="term" value="F:transmembrane transporter activity"/>
    <property type="evidence" value="ECO:0007669"/>
    <property type="project" value="InterPro"/>
</dbReference>
<evidence type="ECO:0000256" key="4">
    <source>
        <dbReference type="ARBA" id="ARBA00022989"/>
    </source>
</evidence>
<dbReference type="PROSITE" id="PS00216">
    <property type="entry name" value="SUGAR_TRANSPORT_1"/>
    <property type="match status" value="1"/>
</dbReference>
<keyword evidence="9" id="KW-1185">Reference proteome</keyword>
<dbReference type="InterPro" id="IPR005829">
    <property type="entry name" value="Sugar_transporter_CS"/>
</dbReference>